<reference evidence="2 3" key="1">
    <citation type="submission" date="2019-01" db="EMBL/GenBank/DDBJ databases">
        <title>Draft genome sequence of Dictyobacter sp. Uno17.</title>
        <authorList>
            <person name="Wang C.M."/>
            <person name="Zheng Y."/>
            <person name="Sakai Y."/>
            <person name="Abe K."/>
            <person name="Yokota A."/>
            <person name="Yabe S."/>
        </authorList>
    </citation>
    <scope>NUCLEOTIDE SEQUENCE [LARGE SCALE GENOMIC DNA]</scope>
    <source>
        <strain evidence="2 3">Uno17</strain>
    </source>
</reference>
<evidence type="ECO:0000256" key="1">
    <source>
        <dbReference type="ARBA" id="ARBA00022741"/>
    </source>
</evidence>
<organism evidence="2 3">
    <name type="scientific">Dictyobacter arantiisoli</name>
    <dbReference type="NCBI Taxonomy" id="2014874"/>
    <lineage>
        <taxon>Bacteria</taxon>
        <taxon>Bacillati</taxon>
        <taxon>Chloroflexota</taxon>
        <taxon>Ktedonobacteria</taxon>
        <taxon>Ktedonobacterales</taxon>
        <taxon>Dictyobacteraceae</taxon>
        <taxon>Dictyobacter</taxon>
    </lineage>
</organism>
<keyword evidence="1" id="KW-0547">Nucleotide-binding</keyword>
<evidence type="ECO:0000313" key="3">
    <source>
        <dbReference type="Proteomes" id="UP000322530"/>
    </source>
</evidence>
<name>A0A5A5TI93_9CHLR</name>
<dbReference type="Gene3D" id="1.10.3090.10">
    <property type="entry name" value="cca-adding enzyme, domain 2"/>
    <property type="match status" value="1"/>
</dbReference>
<dbReference type="PANTHER" id="PTHR47545:SF1">
    <property type="entry name" value="MULTIFUNCTIONAL CCA PROTEIN"/>
    <property type="match status" value="1"/>
</dbReference>
<dbReference type="GO" id="GO:0000166">
    <property type="term" value="F:nucleotide binding"/>
    <property type="evidence" value="ECO:0007669"/>
    <property type="project" value="UniProtKB-KW"/>
</dbReference>
<sequence length="393" mass="45274">MMSKLHDPASIQKQQDSSFPFCPDPAQGWKLDWEGVQQQFSWIRAMDGVPQYPAYHAEGNVLIHTHMVADALTQLAEWRALPAMERTILFASALLHDVAKPVCTKIEPDGMISSRGHARRGEFIARRILWTGTELAAPVPFIAREYIARLVRWHGLPLQFLNRAHPEKAVIEASQSIRMDHLALLSEADVRGRICADQAELLERVELFRLLCQEQQCYDAPYAFATPYSRFVYLHDEKGDPNYQAYDDTQSEVILMAGLPGAGKDIWLQNHGPDWPVISLDGIRKELKVTATDDQGHVVQLARERAREYMRQERSFVWNATNTTRMLRRQLIDFFISYGNRTHIVYIDTPYNVLLQRNNERHANLPEEIIEKLVDKLEVPDITEAHQVEWIQQ</sequence>
<proteinExistence type="predicted"/>
<gene>
    <name evidence="2" type="ORF">KDI_42480</name>
</gene>
<keyword evidence="3" id="KW-1185">Reference proteome</keyword>
<dbReference type="RefSeq" id="WP_235932652.1">
    <property type="nucleotide sequence ID" value="NZ_BIXY01000079.1"/>
</dbReference>
<dbReference type="InterPro" id="IPR050124">
    <property type="entry name" value="tRNA_CCA-adding_enzyme"/>
</dbReference>
<dbReference type="EMBL" id="BIXY01000079">
    <property type="protein sequence ID" value="GCF10684.1"/>
    <property type="molecule type" value="Genomic_DNA"/>
</dbReference>
<dbReference type="SUPFAM" id="SSF109604">
    <property type="entry name" value="HD-domain/PDEase-like"/>
    <property type="match status" value="1"/>
</dbReference>
<dbReference type="InterPro" id="IPR027417">
    <property type="entry name" value="P-loop_NTPase"/>
</dbReference>
<dbReference type="CDD" id="cd00077">
    <property type="entry name" value="HDc"/>
    <property type="match status" value="1"/>
</dbReference>
<dbReference type="AlphaFoldDB" id="A0A5A5TI93"/>
<dbReference type="InterPro" id="IPR003607">
    <property type="entry name" value="HD/PDEase_dom"/>
</dbReference>
<dbReference type="SUPFAM" id="SSF52540">
    <property type="entry name" value="P-loop containing nucleoside triphosphate hydrolases"/>
    <property type="match status" value="1"/>
</dbReference>
<evidence type="ECO:0008006" key="4">
    <source>
        <dbReference type="Google" id="ProtNLM"/>
    </source>
</evidence>
<dbReference type="Gene3D" id="3.40.50.300">
    <property type="entry name" value="P-loop containing nucleotide triphosphate hydrolases"/>
    <property type="match status" value="1"/>
</dbReference>
<comment type="caution">
    <text evidence="2">The sequence shown here is derived from an EMBL/GenBank/DDBJ whole genome shotgun (WGS) entry which is preliminary data.</text>
</comment>
<protein>
    <recommendedName>
        <fullName evidence="4">HD domain-containing protein</fullName>
    </recommendedName>
</protein>
<dbReference type="Pfam" id="PF13671">
    <property type="entry name" value="AAA_33"/>
    <property type="match status" value="1"/>
</dbReference>
<evidence type="ECO:0000313" key="2">
    <source>
        <dbReference type="EMBL" id="GCF10684.1"/>
    </source>
</evidence>
<dbReference type="Proteomes" id="UP000322530">
    <property type="component" value="Unassembled WGS sequence"/>
</dbReference>
<accession>A0A5A5TI93</accession>
<dbReference type="PANTHER" id="PTHR47545">
    <property type="entry name" value="MULTIFUNCTIONAL CCA PROTEIN"/>
    <property type="match status" value="1"/>
</dbReference>